<dbReference type="PROSITE" id="PS50231">
    <property type="entry name" value="RICIN_B_LECTIN"/>
    <property type="match status" value="1"/>
</dbReference>
<dbReference type="SUPFAM" id="SSF48208">
    <property type="entry name" value="Six-hairpin glycosidases"/>
    <property type="match status" value="1"/>
</dbReference>
<organism evidence="2 3">
    <name type="scientific">Luteolibacter luteus</name>
    <dbReference type="NCBI Taxonomy" id="2728835"/>
    <lineage>
        <taxon>Bacteria</taxon>
        <taxon>Pseudomonadati</taxon>
        <taxon>Verrucomicrobiota</taxon>
        <taxon>Verrucomicrobiia</taxon>
        <taxon>Verrucomicrobiales</taxon>
        <taxon>Verrucomicrobiaceae</taxon>
        <taxon>Luteolibacter</taxon>
    </lineage>
</organism>
<dbReference type="RefSeq" id="WP_169452594.1">
    <property type="nucleotide sequence ID" value="NZ_CP051774.1"/>
</dbReference>
<dbReference type="GO" id="GO:0005975">
    <property type="term" value="P:carbohydrate metabolic process"/>
    <property type="evidence" value="ECO:0007669"/>
    <property type="project" value="InterPro"/>
</dbReference>
<feature type="domain" description="Ricin B lectin" evidence="1">
    <location>
        <begin position="429"/>
        <end position="515"/>
    </location>
</feature>
<dbReference type="PANTHER" id="PTHR47791:SF3">
    <property type="entry name" value="MEIOTICALLY UP-REGULATED GENE 191 PROTEIN"/>
    <property type="match status" value="1"/>
</dbReference>
<dbReference type="EMBL" id="CP051774">
    <property type="protein sequence ID" value="QJE94373.1"/>
    <property type="molecule type" value="Genomic_DNA"/>
</dbReference>
<dbReference type="InterPro" id="IPR008928">
    <property type="entry name" value="6-hairpin_glycosidase_sf"/>
</dbReference>
<dbReference type="SUPFAM" id="SSF50370">
    <property type="entry name" value="Ricin B-like lectins"/>
    <property type="match status" value="1"/>
</dbReference>
<evidence type="ECO:0000259" key="1">
    <source>
        <dbReference type="Pfam" id="PF14200"/>
    </source>
</evidence>
<keyword evidence="3" id="KW-1185">Reference proteome</keyword>
<name>A0A858RDW9_9BACT</name>
<gene>
    <name evidence="2" type="ORF">HHL09_00755</name>
</gene>
<dbReference type="Pfam" id="PF14200">
    <property type="entry name" value="RicinB_lectin_2"/>
    <property type="match status" value="1"/>
</dbReference>
<dbReference type="CDD" id="cd00161">
    <property type="entry name" value="beta-trefoil_Ricin-like"/>
    <property type="match status" value="1"/>
</dbReference>
<dbReference type="Pfam" id="PF03663">
    <property type="entry name" value="Glyco_hydro_76"/>
    <property type="match status" value="1"/>
</dbReference>
<dbReference type="PANTHER" id="PTHR47791">
    <property type="entry name" value="MEIOTICALLY UP-REGULATED GENE 191 PROTEIN"/>
    <property type="match status" value="1"/>
</dbReference>
<dbReference type="KEGG" id="luo:HHL09_00755"/>
<dbReference type="InterPro" id="IPR053169">
    <property type="entry name" value="MUG_Protein"/>
</dbReference>
<accession>A0A858RDW9</accession>
<dbReference type="Gene3D" id="1.50.10.20">
    <property type="match status" value="1"/>
</dbReference>
<dbReference type="AlphaFoldDB" id="A0A858RDW9"/>
<reference evidence="2 3" key="1">
    <citation type="submission" date="2020-04" db="EMBL/GenBank/DDBJ databases">
        <title>Luteolibacter sp. G-1-1-1 isolated from soil.</title>
        <authorList>
            <person name="Dahal R.H."/>
        </authorList>
    </citation>
    <scope>NUCLEOTIDE SEQUENCE [LARGE SCALE GENOMIC DNA]</scope>
    <source>
        <strain evidence="2 3">G-1-1-1</strain>
    </source>
</reference>
<dbReference type="InterPro" id="IPR035992">
    <property type="entry name" value="Ricin_B-like_lectins"/>
</dbReference>
<protein>
    <recommendedName>
        <fullName evidence="1">Ricin B lectin domain-containing protein</fullName>
    </recommendedName>
</protein>
<dbReference type="Proteomes" id="UP000501812">
    <property type="component" value="Chromosome"/>
</dbReference>
<dbReference type="InterPro" id="IPR005198">
    <property type="entry name" value="Glyco_hydro_76"/>
</dbReference>
<evidence type="ECO:0000313" key="3">
    <source>
        <dbReference type="Proteomes" id="UP000501812"/>
    </source>
</evidence>
<evidence type="ECO:0000313" key="2">
    <source>
        <dbReference type="EMBL" id="QJE94373.1"/>
    </source>
</evidence>
<proteinExistence type="predicted"/>
<dbReference type="InterPro" id="IPR000772">
    <property type="entry name" value="Ricin_B_lectin"/>
</dbReference>
<dbReference type="Gene3D" id="2.80.10.50">
    <property type="match status" value="1"/>
</dbReference>
<sequence length="528" mass="58821">MKHPSDVEHGGAMAGSQREIAIAPKRKSVLRTFLLTLAIGVSGGLADPASAIGAGDADTMFSGFNNAFLVNGNYYKNKINGSTFDEGWTGAINILVAQDAFERTGSIAHKNLVNALCTTFLQKFPPGYEWDGWNDDIGWISIMLARGYLITGNADLLYNARVPCFDMVWARGWDTQYNGGGIWEQQPNMTPPGEIIDKQALSNNTMGKAACLIYMGNHDQWYLDRATQIYTWVRANLYNTSTGHVYNGIQPNGTVNTSRNVYNQGTFADFANYLYQITGNVMYYNDAKRALDYVKGPSWYNNGIMTGGGTNTWSDEYARALGHFCRDNRQWATYHSWAVANANAAWARRRTDYNVCWSDFSQQTPNDNNVITNRFCDAVAWLQFTPVNIPGNIWGRHTIVGMNNMAIDTLGLTANNSIVGLWGLNSGQSQIWNFSQNADNSWNIVSQSSWKALDVPGGNPANNTKIIQWPPTRGSNQRWWVDQQADGSYRIWNQQSGASLDSTTTTTNGTSLIQWGWSGGPQQRWRLQ</sequence>